<organism evidence="3 4">
    <name type="scientific">Grifola frondosa</name>
    <name type="common">Maitake</name>
    <name type="synonym">Polyporus frondosus</name>
    <dbReference type="NCBI Taxonomy" id="5627"/>
    <lineage>
        <taxon>Eukaryota</taxon>
        <taxon>Fungi</taxon>
        <taxon>Dikarya</taxon>
        <taxon>Basidiomycota</taxon>
        <taxon>Agaricomycotina</taxon>
        <taxon>Agaricomycetes</taxon>
        <taxon>Polyporales</taxon>
        <taxon>Grifolaceae</taxon>
        <taxon>Grifola</taxon>
    </lineage>
</organism>
<keyword evidence="4" id="KW-1185">Reference proteome</keyword>
<dbReference type="AlphaFoldDB" id="A0A1C7LWN7"/>
<accession>A0A1C7LWN7</accession>
<reference evidence="3 4" key="1">
    <citation type="submission" date="2016-03" db="EMBL/GenBank/DDBJ databases">
        <title>Whole genome sequencing of Grifola frondosa 9006-11.</title>
        <authorList>
            <person name="Min B."/>
            <person name="Park H."/>
            <person name="Kim J.-G."/>
            <person name="Cho H."/>
            <person name="Oh Y.-L."/>
            <person name="Kong W.-S."/>
            <person name="Choi I.-G."/>
        </authorList>
    </citation>
    <scope>NUCLEOTIDE SEQUENCE [LARGE SCALE GENOMIC DNA]</scope>
    <source>
        <strain evidence="3 4">9006-11</strain>
    </source>
</reference>
<evidence type="ECO:0000313" key="4">
    <source>
        <dbReference type="Proteomes" id="UP000092993"/>
    </source>
</evidence>
<evidence type="ECO:0000256" key="2">
    <source>
        <dbReference type="ARBA" id="ARBA00022679"/>
    </source>
</evidence>
<dbReference type="EMBL" id="LUGG01000018">
    <property type="protein sequence ID" value="OBZ69141.1"/>
    <property type="molecule type" value="Genomic_DNA"/>
</dbReference>
<keyword evidence="2" id="KW-0808">Transferase</keyword>
<dbReference type="Proteomes" id="UP000092993">
    <property type="component" value="Unassembled WGS sequence"/>
</dbReference>
<dbReference type="SUPFAM" id="SSF64005">
    <property type="entry name" value="Undecaprenyl diphosphate synthase"/>
    <property type="match status" value="1"/>
</dbReference>
<dbReference type="GO" id="GO:0005811">
    <property type="term" value="C:lipid droplet"/>
    <property type="evidence" value="ECO:0007669"/>
    <property type="project" value="TreeGrafter"/>
</dbReference>
<dbReference type="InterPro" id="IPR001441">
    <property type="entry name" value="UPP_synth-like"/>
</dbReference>
<name>A0A1C7LWN7_GRIFR</name>
<dbReference type="GO" id="GO:0016094">
    <property type="term" value="P:polyprenol biosynthetic process"/>
    <property type="evidence" value="ECO:0007669"/>
    <property type="project" value="TreeGrafter"/>
</dbReference>
<sequence>MTRLNDKAILNICMPYSSRDDITTAVQSIVKDASGPESEYREITEDDIDAHLMTSVVGSPPVDILIRTSGVKLE</sequence>
<comment type="similarity">
    <text evidence="1">Belongs to the UPP synthase family.</text>
</comment>
<dbReference type="STRING" id="5627.A0A1C7LWN7"/>
<dbReference type="GO" id="GO:0005783">
    <property type="term" value="C:endoplasmic reticulum"/>
    <property type="evidence" value="ECO:0007669"/>
    <property type="project" value="TreeGrafter"/>
</dbReference>
<comment type="caution">
    <text evidence="3">The sequence shown here is derived from an EMBL/GenBank/DDBJ whole genome shotgun (WGS) entry which is preliminary data.</text>
</comment>
<dbReference type="OrthoDB" id="4173905at2759"/>
<dbReference type="GO" id="GO:0045547">
    <property type="term" value="F:ditrans,polycis-polyprenyl diphosphate synthase [(2E,6E)-farnesyl diphosphate specific] activity"/>
    <property type="evidence" value="ECO:0007669"/>
    <property type="project" value="TreeGrafter"/>
</dbReference>
<gene>
    <name evidence="3" type="ORF">A0H81_10894</name>
</gene>
<proteinExistence type="inferred from homology"/>
<dbReference type="PANTHER" id="PTHR10291">
    <property type="entry name" value="DEHYDRODOLICHYL DIPHOSPHATE SYNTHASE FAMILY MEMBER"/>
    <property type="match status" value="1"/>
</dbReference>
<dbReference type="InterPro" id="IPR036424">
    <property type="entry name" value="UPP_synth-like_sf"/>
</dbReference>
<protein>
    <submittedName>
        <fullName evidence="3">Dehydrodolichyl diphosphate syntase complex subunit SPAC4D7.04c</fullName>
    </submittedName>
</protein>
<evidence type="ECO:0000313" key="3">
    <source>
        <dbReference type="EMBL" id="OBZ69141.1"/>
    </source>
</evidence>
<dbReference type="GO" id="GO:1904423">
    <property type="term" value="C:dehydrodolichyl diphosphate synthase complex"/>
    <property type="evidence" value="ECO:0007669"/>
    <property type="project" value="TreeGrafter"/>
</dbReference>
<evidence type="ECO:0000256" key="1">
    <source>
        <dbReference type="ARBA" id="ARBA00005432"/>
    </source>
</evidence>
<dbReference type="Gene3D" id="3.40.1180.10">
    <property type="entry name" value="Decaprenyl diphosphate synthase-like"/>
    <property type="match status" value="1"/>
</dbReference>
<dbReference type="Pfam" id="PF01255">
    <property type="entry name" value="Prenyltransf"/>
    <property type="match status" value="1"/>
</dbReference>
<dbReference type="GO" id="GO:0016020">
    <property type="term" value="C:membrane"/>
    <property type="evidence" value="ECO:0007669"/>
    <property type="project" value="TreeGrafter"/>
</dbReference>
<dbReference type="PANTHER" id="PTHR10291:SF43">
    <property type="entry name" value="DEHYDRODOLICHYL DIPHOSPHATE SYNTHASE COMPLEX SUBUNIT DHDDS"/>
    <property type="match status" value="1"/>
</dbReference>